<protein>
    <submittedName>
        <fullName evidence="1">Homeodomain-like domain-containing protein</fullName>
    </submittedName>
</protein>
<dbReference type="Proteomes" id="UP000199341">
    <property type="component" value="Unassembled WGS sequence"/>
</dbReference>
<accession>A0A1H0S1P0</accession>
<sequence length="41" mass="4751">MRKWRSRFVADRVEGLVDRPRAGAPRKITDEQVEALVARTL</sequence>
<keyword evidence="1" id="KW-0371">Homeobox</keyword>
<dbReference type="AlphaFoldDB" id="A0A1H0S1P0"/>
<dbReference type="Pfam" id="PF13565">
    <property type="entry name" value="HTH_32"/>
    <property type="match status" value="1"/>
</dbReference>
<evidence type="ECO:0000313" key="2">
    <source>
        <dbReference type="Proteomes" id="UP000199341"/>
    </source>
</evidence>
<organism evidence="1 2">
    <name type="scientific">Actinacidiphila guanduensis</name>
    <dbReference type="NCBI Taxonomy" id="310781"/>
    <lineage>
        <taxon>Bacteria</taxon>
        <taxon>Bacillati</taxon>
        <taxon>Actinomycetota</taxon>
        <taxon>Actinomycetes</taxon>
        <taxon>Kitasatosporales</taxon>
        <taxon>Streptomycetaceae</taxon>
        <taxon>Actinacidiphila</taxon>
    </lineage>
</organism>
<dbReference type="GO" id="GO:0003677">
    <property type="term" value="F:DNA binding"/>
    <property type="evidence" value="ECO:0007669"/>
    <property type="project" value="UniProtKB-KW"/>
</dbReference>
<dbReference type="InterPro" id="IPR009057">
    <property type="entry name" value="Homeodomain-like_sf"/>
</dbReference>
<gene>
    <name evidence="1" type="ORF">SAMN05216259_1251</name>
</gene>
<name>A0A1H0S1P0_9ACTN</name>
<keyword evidence="2" id="KW-1185">Reference proteome</keyword>
<keyword evidence="1" id="KW-0238">DNA-binding</keyword>
<reference evidence="1 2" key="1">
    <citation type="submission" date="2016-10" db="EMBL/GenBank/DDBJ databases">
        <authorList>
            <person name="de Groot N.N."/>
        </authorList>
    </citation>
    <scope>NUCLEOTIDE SEQUENCE [LARGE SCALE GENOMIC DNA]</scope>
    <source>
        <strain evidence="1 2">CGMCC 4.2022</strain>
    </source>
</reference>
<feature type="non-terminal residue" evidence="1">
    <location>
        <position position="41"/>
    </location>
</feature>
<evidence type="ECO:0000313" key="1">
    <source>
        <dbReference type="EMBL" id="SDP35196.1"/>
    </source>
</evidence>
<dbReference type="EMBL" id="FNIE01000025">
    <property type="protein sequence ID" value="SDP35196.1"/>
    <property type="molecule type" value="Genomic_DNA"/>
</dbReference>
<dbReference type="SUPFAM" id="SSF46689">
    <property type="entry name" value="Homeodomain-like"/>
    <property type="match status" value="1"/>
</dbReference>
<dbReference type="STRING" id="310781.SAMN05216259_1251"/>
<proteinExistence type="predicted"/>